<protein>
    <submittedName>
        <fullName evidence="2">Uncharacterized protein</fullName>
    </submittedName>
</protein>
<evidence type="ECO:0000256" key="1">
    <source>
        <dbReference type="SAM" id="MobiDB-lite"/>
    </source>
</evidence>
<accession>A0A0A9H1G4</accession>
<evidence type="ECO:0000313" key="2">
    <source>
        <dbReference type="EMBL" id="JAE30592.1"/>
    </source>
</evidence>
<proteinExistence type="predicted"/>
<sequence length="57" mass="6224">MLHDLILSDTGSTHRSSSIASSSAHRIPIKLQLCAYVFTTPPLPPLIDQWPNRAATP</sequence>
<dbReference type="EMBL" id="GBRH01167304">
    <property type="protein sequence ID" value="JAE30592.1"/>
    <property type="molecule type" value="Transcribed_RNA"/>
</dbReference>
<feature type="compositionally biased region" description="Low complexity" evidence="1">
    <location>
        <begin position="14"/>
        <end position="24"/>
    </location>
</feature>
<feature type="region of interest" description="Disordered" evidence="1">
    <location>
        <begin position="1"/>
        <end position="24"/>
    </location>
</feature>
<organism evidence="2">
    <name type="scientific">Arundo donax</name>
    <name type="common">Giant reed</name>
    <name type="synonym">Donax arundinaceus</name>
    <dbReference type="NCBI Taxonomy" id="35708"/>
    <lineage>
        <taxon>Eukaryota</taxon>
        <taxon>Viridiplantae</taxon>
        <taxon>Streptophyta</taxon>
        <taxon>Embryophyta</taxon>
        <taxon>Tracheophyta</taxon>
        <taxon>Spermatophyta</taxon>
        <taxon>Magnoliopsida</taxon>
        <taxon>Liliopsida</taxon>
        <taxon>Poales</taxon>
        <taxon>Poaceae</taxon>
        <taxon>PACMAD clade</taxon>
        <taxon>Arundinoideae</taxon>
        <taxon>Arundineae</taxon>
        <taxon>Arundo</taxon>
    </lineage>
</organism>
<reference evidence="2" key="1">
    <citation type="submission" date="2014-09" db="EMBL/GenBank/DDBJ databases">
        <authorList>
            <person name="Magalhaes I.L.F."/>
            <person name="Oliveira U."/>
            <person name="Santos F.R."/>
            <person name="Vidigal T.H.D.A."/>
            <person name="Brescovit A.D."/>
            <person name="Santos A.J."/>
        </authorList>
    </citation>
    <scope>NUCLEOTIDE SEQUENCE</scope>
    <source>
        <tissue evidence="2">Shoot tissue taken approximately 20 cm above the soil surface</tissue>
    </source>
</reference>
<dbReference type="AlphaFoldDB" id="A0A0A9H1G4"/>
<reference evidence="2" key="2">
    <citation type="journal article" date="2015" name="Data Brief">
        <title>Shoot transcriptome of the giant reed, Arundo donax.</title>
        <authorList>
            <person name="Barrero R.A."/>
            <person name="Guerrero F.D."/>
            <person name="Moolhuijzen P."/>
            <person name="Goolsby J.A."/>
            <person name="Tidwell J."/>
            <person name="Bellgard S.E."/>
            <person name="Bellgard M.I."/>
        </authorList>
    </citation>
    <scope>NUCLEOTIDE SEQUENCE</scope>
    <source>
        <tissue evidence="2">Shoot tissue taken approximately 20 cm above the soil surface</tissue>
    </source>
</reference>
<name>A0A0A9H1G4_ARUDO</name>